<protein>
    <submittedName>
        <fullName evidence="10">Lycopene cyclase domain protein</fullName>
    </submittedName>
</protein>
<dbReference type="OrthoDB" id="4411839at2"/>
<dbReference type="RefSeq" id="WP_015883968.1">
    <property type="nucleotide sequence ID" value="NC_012669.1"/>
</dbReference>
<proteinExistence type="predicted"/>
<dbReference type="HOGENOM" id="CLU_153089_1_0_11"/>
<comment type="subcellular location">
    <subcellularLocation>
        <location evidence="1">Membrane</location>
        <topology evidence="1">Multi-pass membrane protein</topology>
    </subcellularLocation>
</comment>
<evidence type="ECO:0000256" key="7">
    <source>
        <dbReference type="ARBA" id="ARBA00023235"/>
    </source>
</evidence>
<evidence type="ECO:0000313" key="11">
    <source>
        <dbReference type="Proteomes" id="UP000007962"/>
    </source>
</evidence>
<dbReference type="Pfam" id="PF18916">
    <property type="entry name" value="Lycopene_cyc"/>
    <property type="match status" value="1"/>
</dbReference>
<keyword evidence="4" id="KW-0125">Carotenoid biosynthesis</keyword>
<dbReference type="EMBL" id="CP001618">
    <property type="protein sequence ID" value="ACQ81731.1"/>
    <property type="molecule type" value="Genomic_DNA"/>
</dbReference>
<keyword evidence="6 8" id="KW-0472">Membrane</keyword>
<keyword evidence="5 8" id="KW-1133">Transmembrane helix</keyword>
<feature type="domain" description="Lycopene cyclase" evidence="9">
    <location>
        <begin position="12"/>
        <end position="95"/>
    </location>
</feature>
<dbReference type="eggNOG" id="ENOG503334T">
    <property type="taxonomic scope" value="Bacteria"/>
</dbReference>
<keyword evidence="3 8" id="KW-0812">Transmembrane</keyword>
<dbReference type="AlphaFoldDB" id="C5C2A6"/>
<evidence type="ECO:0000256" key="1">
    <source>
        <dbReference type="ARBA" id="ARBA00004141"/>
    </source>
</evidence>
<reference evidence="10 11" key="1">
    <citation type="journal article" date="2009" name="Stand. Genomic Sci.">
        <title>Complete genome sequence of Beutenbergia cavernae type strain (HKI 0122).</title>
        <authorList>
            <person name="Land M."/>
            <person name="Pukall R."/>
            <person name="Abt B."/>
            <person name="Goker M."/>
            <person name="Rohde M."/>
            <person name="Glavina Del Rio T."/>
            <person name="Tice H."/>
            <person name="Copeland A."/>
            <person name="Cheng J.F."/>
            <person name="Lucas S."/>
            <person name="Chen F."/>
            <person name="Nolan M."/>
            <person name="Bruce D."/>
            <person name="Goodwin L."/>
            <person name="Pitluck S."/>
            <person name="Ivanova N."/>
            <person name="Mavromatis K."/>
            <person name="Ovchinnikova G."/>
            <person name="Pati A."/>
            <person name="Chen A."/>
            <person name="Palaniappan K."/>
            <person name="Hauser L."/>
            <person name="Chang Y.J."/>
            <person name="Jefferies C.C."/>
            <person name="Saunders E."/>
            <person name="Brettin T."/>
            <person name="Detter J.C."/>
            <person name="Han C."/>
            <person name="Chain P."/>
            <person name="Bristow J."/>
            <person name="Eisen J.A."/>
            <person name="Markowitz V."/>
            <person name="Hugenholtz P."/>
            <person name="Kyrpides N.C."/>
            <person name="Klenk H.P."/>
            <person name="Lapidus A."/>
        </authorList>
    </citation>
    <scope>NUCLEOTIDE SEQUENCE [LARGE SCALE GENOMIC DNA]</scope>
    <source>
        <strain evidence="11">ATCC BAA-8 / DSM 12333 / NBRC 16432</strain>
    </source>
</reference>
<dbReference type="GO" id="GO:0016117">
    <property type="term" value="P:carotenoid biosynthetic process"/>
    <property type="evidence" value="ECO:0007669"/>
    <property type="project" value="UniProtKB-KW"/>
</dbReference>
<evidence type="ECO:0000256" key="8">
    <source>
        <dbReference type="SAM" id="Phobius"/>
    </source>
</evidence>
<name>C5C2A6_BEUC1</name>
<evidence type="ECO:0000256" key="4">
    <source>
        <dbReference type="ARBA" id="ARBA00022746"/>
    </source>
</evidence>
<evidence type="ECO:0000256" key="6">
    <source>
        <dbReference type="ARBA" id="ARBA00023136"/>
    </source>
</evidence>
<dbReference type="Proteomes" id="UP000007962">
    <property type="component" value="Chromosome"/>
</dbReference>
<gene>
    <name evidence="10" type="ordered locus">Bcav_3489</name>
</gene>
<evidence type="ECO:0000256" key="5">
    <source>
        <dbReference type="ARBA" id="ARBA00022989"/>
    </source>
</evidence>
<feature type="transmembrane region" description="Helical" evidence="8">
    <location>
        <begin position="83"/>
        <end position="100"/>
    </location>
</feature>
<dbReference type="STRING" id="471853.Bcav_3489"/>
<comment type="pathway">
    <text evidence="2">Carotenoid biosynthesis.</text>
</comment>
<dbReference type="InterPro" id="IPR017825">
    <property type="entry name" value="Lycopene_cyclase_dom"/>
</dbReference>
<dbReference type="GO" id="GO:0045436">
    <property type="term" value="F:lycopene beta cyclase activity"/>
    <property type="evidence" value="ECO:0007669"/>
    <property type="project" value="UniProtKB-ARBA"/>
</dbReference>
<organism evidence="10 11">
    <name type="scientific">Beutenbergia cavernae (strain ATCC BAA-8 / DSM 12333 / CCUG 43141 / JCM 11478 / NBRC 16432 / NCIMB 13614 / HKI 0122)</name>
    <dbReference type="NCBI Taxonomy" id="471853"/>
    <lineage>
        <taxon>Bacteria</taxon>
        <taxon>Bacillati</taxon>
        <taxon>Actinomycetota</taxon>
        <taxon>Actinomycetes</taxon>
        <taxon>Micrococcales</taxon>
        <taxon>Beutenbergiaceae</taxon>
        <taxon>Beutenbergia</taxon>
    </lineage>
</organism>
<dbReference type="KEGG" id="bcv:Bcav_3489"/>
<accession>C5C2A6</accession>
<feature type="transmembrane region" description="Helical" evidence="8">
    <location>
        <begin position="43"/>
        <end position="63"/>
    </location>
</feature>
<dbReference type="GO" id="GO:0016020">
    <property type="term" value="C:membrane"/>
    <property type="evidence" value="ECO:0007669"/>
    <property type="project" value="UniProtKB-SubCell"/>
</dbReference>
<sequence length="131" mass="13798">MRYLLLNAAVLAVVVLAAALLLRRARPTRAERRELGRPLALTALVLVAMTAVFDSLLIATGVIAYDEAALLGVRVGLAPLEDFAYTFAVLALAPALWIALGRRARGARRAGLVRGRPVDDDGATPEGGAGR</sequence>
<evidence type="ECO:0000259" key="9">
    <source>
        <dbReference type="Pfam" id="PF18916"/>
    </source>
</evidence>
<dbReference type="GO" id="GO:0016872">
    <property type="term" value="F:intramolecular lyase activity"/>
    <property type="evidence" value="ECO:0007669"/>
    <property type="project" value="InterPro"/>
</dbReference>
<keyword evidence="7" id="KW-0413">Isomerase</keyword>
<keyword evidence="11" id="KW-1185">Reference proteome</keyword>
<dbReference type="NCBIfam" id="TIGR03462">
    <property type="entry name" value="CarR_dom_SF"/>
    <property type="match status" value="1"/>
</dbReference>
<feature type="transmembrane region" description="Helical" evidence="8">
    <location>
        <begin position="6"/>
        <end position="22"/>
    </location>
</feature>
<evidence type="ECO:0000256" key="3">
    <source>
        <dbReference type="ARBA" id="ARBA00022692"/>
    </source>
</evidence>
<evidence type="ECO:0000313" key="10">
    <source>
        <dbReference type="EMBL" id="ACQ81731.1"/>
    </source>
</evidence>
<evidence type="ECO:0000256" key="2">
    <source>
        <dbReference type="ARBA" id="ARBA00004829"/>
    </source>
</evidence>